<evidence type="ECO:0000313" key="2">
    <source>
        <dbReference type="Proteomes" id="UP000321118"/>
    </source>
</evidence>
<gene>
    <name evidence="1" type="ORF">CXY01_03990</name>
</gene>
<comment type="caution">
    <text evidence="1">The sequence shown here is derived from an EMBL/GenBank/DDBJ whole genome shotgun (WGS) entry which is preliminary data.</text>
</comment>
<protein>
    <submittedName>
        <fullName evidence="1">Uncharacterized protein</fullName>
    </submittedName>
</protein>
<reference evidence="1 2" key="1">
    <citation type="submission" date="2019-07" db="EMBL/GenBank/DDBJ databases">
        <title>Whole genome shotgun sequence of Cellulomonas xylanilytica NBRC 101102.</title>
        <authorList>
            <person name="Hosoyama A."/>
            <person name="Uohara A."/>
            <person name="Ohji S."/>
            <person name="Ichikawa N."/>
        </authorList>
    </citation>
    <scope>NUCLEOTIDE SEQUENCE [LARGE SCALE GENOMIC DNA]</scope>
    <source>
        <strain evidence="1 2">NBRC 101102</strain>
    </source>
</reference>
<dbReference type="Proteomes" id="UP000321118">
    <property type="component" value="Unassembled WGS sequence"/>
</dbReference>
<organism evidence="1 2">
    <name type="scientific">Cellulomonas xylanilytica</name>
    <dbReference type="NCBI Taxonomy" id="233583"/>
    <lineage>
        <taxon>Bacteria</taxon>
        <taxon>Bacillati</taxon>
        <taxon>Actinomycetota</taxon>
        <taxon>Actinomycetes</taxon>
        <taxon>Micrococcales</taxon>
        <taxon>Cellulomonadaceae</taxon>
        <taxon>Cellulomonas</taxon>
    </lineage>
</organism>
<dbReference type="EMBL" id="BJUB01000001">
    <property type="protein sequence ID" value="GEK19879.1"/>
    <property type="molecule type" value="Genomic_DNA"/>
</dbReference>
<name>A0A510UZ70_9CELL</name>
<evidence type="ECO:0000313" key="1">
    <source>
        <dbReference type="EMBL" id="GEK19879.1"/>
    </source>
</evidence>
<keyword evidence="2" id="KW-1185">Reference proteome</keyword>
<proteinExistence type="predicted"/>
<sequence length="131" mass="15049">MTRMRRKAPAAQQDFFPQRTFLAPIGPPTPIVWSAFTAAEQELLLEDLDGWVTWLAERYRLDHRVVPGCWTQHPELIEELSALQLAWQGAFSMSAVPDAPLNWHERFAVARLRISDWVSRSGCRPDAHRSL</sequence>
<accession>A0A510UZ70</accession>
<dbReference type="AlphaFoldDB" id="A0A510UZ70"/>